<keyword evidence="1" id="KW-1133">Transmembrane helix</keyword>
<name>W3XML3_PESFW</name>
<sequence>MSTPPQVNCPQIGPLGFEMKESSTCSDRDLKGVQYLSEETRTDSTISVATPDASTKWEEIPEKPKKLTRGPLKQLCSLMVTHVPALTISFALLWQNSALHFWFDFEKTIWINGHEFNTNDILHMLQIAAKLYELLVLLSLSNIALDLYRIKLMGNGLPLGLVTSGYRIGDLSYLKHSGLLLAFRSRAATFAIFIALASLLSIAMGPASAILMIPSTGWWEFHDPTGTLSLDIGLEPQAEIDSWPSRLDVDWLNRTGLLYQCQGRRISQGYICPAYGIDTFNLWIGSWDSNRLIPNISIAGNMASTEIRRWISISNTATSDGQITLATTASSAALEVTGYFIDYVDMYYSQAADLLKDFRVNIAPSNQLYQPLVQSKCQLWDWDQARDALRRNDSSGLPYWSLDGLDCLGDTACNSWKEFDQTDRQVDSQYWDFDPEANMFPIFRWINTTDGLLSAMVKIPYTAYGPPDPDTGLVEPIGQRWWASVCTFIPHWVSSSISLPIRRTNTVETVASNAGDGWNLGIFSDLEESVMITIEHEWADMLNIPVNDTVAALWKDPDWDAAKDPPLTIGILDSLLGPTIESDEGNPGYLSTGFQYREDSSTQSSNIEKVLSLVLVNALSHATTLSSAPYVITQQTPDLLELLYISPVNPTGYVPTRLDRGNGSCPVISSSEEGDTFCLSGYDDFDQITAEFAAYQSWTFTIDEFGYGAGVPSQTLTFALFVVYTYLAVVFTYLLGLLLYCKIIPRMFSFREQMDRPVQVAGWDDLQDIVALSWKSRCPDELQNTGAGVGSFSKVWKSRAMVRVTSGRNLELVINDPGEMERARREVYYS</sequence>
<dbReference type="InParanoid" id="W3XML3"/>
<gene>
    <name evidence="2" type="ORF">PFICI_00560</name>
</gene>
<dbReference type="Proteomes" id="UP000030651">
    <property type="component" value="Unassembled WGS sequence"/>
</dbReference>
<feature type="transmembrane region" description="Helical" evidence="1">
    <location>
        <begin position="190"/>
        <end position="213"/>
    </location>
</feature>
<feature type="transmembrane region" description="Helical" evidence="1">
    <location>
        <begin position="718"/>
        <end position="741"/>
    </location>
</feature>
<feature type="transmembrane region" description="Helical" evidence="1">
    <location>
        <begin position="75"/>
        <end position="94"/>
    </location>
</feature>
<accession>W3XML3</accession>
<dbReference type="KEGG" id="pfy:PFICI_00560"/>
<reference evidence="3" key="1">
    <citation type="journal article" date="2015" name="BMC Genomics">
        <title>Genomic and transcriptomic analysis of the endophytic fungus Pestalotiopsis fici reveals its lifestyle and high potential for synthesis of natural products.</title>
        <authorList>
            <person name="Wang X."/>
            <person name="Zhang X."/>
            <person name="Liu L."/>
            <person name="Xiang M."/>
            <person name="Wang W."/>
            <person name="Sun X."/>
            <person name="Che Y."/>
            <person name="Guo L."/>
            <person name="Liu G."/>
            <person name="Guo L."/>
            <person name="Wang C."/>
            <person name="Yin W.B."/>
            <person name="Stadler M."/>
            <person name="Zhang X."/>
            <person name="Liu X."/>
        </authorList>
    </citation>
    <scope>NUCLEOTIDE SEQUENCE [LARGE SCALE GENOMIC DNA]</scope>
    <source>
        <strain evidence="3">W106-1 / CGMCC3.15140</strain>
    </source>
</reference>
<keyword evidence="1" id="KW-0472">Membrane</keyword>
<evidence type="ECO:0000313" key="3">
    <source>
        <dbReference type="Proteomes" id="UP000030651"/>
    </source>
</evidence>
<dbReference type="HOGENOM" id="CLU_012879_0_0_1"/>
<evidence type="ECO:0000313" key="2">
    <source>
        <dbReference type="EMBL" id="ETS86732.1"/>
    </source>
</evidence>
<dbReference type="GeneID" id="19265573"/>
<dbReference type="EMBL" id="KI912109">
    <property type="protein sequence ID" value="ETS86732.1"/>
    <property type="molecule type" value="Genomic_DNA"/>
</dbReference>
<organism evidence="2 3">
    <name type="scientific">Pestalotiopsis fici (strain W106-1 / CGMCC3.15140)</name>
    <dbReference type="NCBI Taxonomy" id="1229662"/>
    <lineage>
        <taxon>Eukaryota</taxon>
        <taxon>Fungi</taxon>
        <taxon>Dikarya</taxon>
        <taxon>Ascomycota</taxon>
        <taxon>Pezizomycotina</taxon>
        <taxon>Sordariomycetes</taxon>
        <taxon>Xylariomycetidae</taxon>
        <taxon>Amphisphaeriales</taxon>
        <taxon>Sporocadaceae</taxon>
        <taxon>Pestalotiopsis</taxon>
    </lineage>
</organism>
<proteinExistence type="predicted"/>
<dbReference type="AlphaFoldDB" id="W3XML3"/>
<keyword evidence="1" id="KW-0812">Transmembrane</keyword>
<evidence type="ECO:0000256" key="1">
    <source>
        <dbReference type="SAM" id="Phobius"/>
    </source>
</evidence>
<feature type="transmembrane region" description="Helical" evidence="1">
    <location>
        <begin position="127"/>
        <end position="145"/>
    </location>
</feature>
<dbReference type="RefSeq" id="XP_007827332.1">
    <property type="nucleotide sequence ID" value="XM_007829141.1"/>
</dbReference>
<protein>
    <submittedName>
        <fullName evidence="2">Uncharacterized protein</fullName>
    </submittedName>
</protein>
<keyword evidence="3" id="KW-1185">Reference proteome</keyword>
<dbReference type="OrthoDB" id="5342924at2759"/>